<dbReference type="GO" id="GO:0008706">
    <property type="term" value="F:6-phospho-beta-glucosidase activity"/>
    <property type="evidence" value="ECO:0007669"/>
    <property type="project" value="UniProtKB-EC"/>
</dbReference>
<keyword evidence="2 6" id="KW-0378">Hydrolase</keyword>
<dbReference type="EMBL" id="JACSQZ010000014">
    <property type="protein sequence ID" value="MBD7914652.1"/>
    <property type="molecule type" value="Genomic_DNA"/>
</dbReference>
<keyword evidence="8" id="KW-1185">Reference proteome</keyword>
<sequence>MSIKKGFPEGFLWGGAVAANQVEGAWNVGGKGLSVADVAMFRSNISVTDYNGHVGITSEQIQKAIEDKSDELYPKRRGIDFYHHYKEDLALFAEMGFKVLRVSIAWSRIFPTGEENEPNEEGLKFYENLFTEMRRLGIEPLVTLSHYEMPLALSQKYNGWVERKVVDYFVKFCTVCFERYKDLVKLWLTFNEIDSIYRHPFTTAGIVTDRCEEGKEEQDIYQALHHQFVASAIVTGECHRIIEGSKVGCMLTKLTTYPLTCKPEDILKALNENLNNYFYSDVQVRGKYPERIKRMFAEKGIIIEKHEEDDRILEENTVDFVSFSYYMSLAACENEEEMEKTAGNTIMGVKNPYLPQTDWGWQIDPVGLRISLIELYDRYQLPLFIVENGMGAVDKIEEDGSINDDYRIEYFRSHMIEMKKAVEEGVELMGYTSWAPIDLISAGTSQMSKRYGFIYVDQDDFGNGTLERRRKKSFYWYKKVIETNGEDMN</sequence>
<dbReference type="PRINTS" id="PR00131">
    <property type="entry name" value="GLHYDRLASE1"/>
</dbReference>
<dbReference type="SUPFAM" id="SSF51445">
    <property type="entry name" value="(Trans)glycosidases"/>
    <property type="match status" value="1"/>
</dbReference>
<dbReference type="InterPro" id="IPR001360">
    <property type="entry name" value="Glyco_hydro_1"/>
</dbReference>
<dbReference type="RefSeq" id="WP_191749416.1">
    <property type="nucleotide sequence ID" value="NZ_JACSQZ010000014.1"/>
</dbReference>
<evidence type="ECO:0000256" key="6">
    <source>
        <dbReference type="RuleBase" id="RU004468"/>
    </source>
</evidence>
<dbReference type="InterPro" id="IPR018120">
    <property type="entry name" value="Glyco_hydro_1_AS"/>
</dbReference>
<evidence type="ECO:0000313" key="7">
    <source>
        <dbReference type="EMBL" id="MBD7914652.1"/>
    </source>
</evidence>
<dbReference type="InterPro" id="IPR017853">
    <property type="entry name" value="GH"/>
</dbReference>
<dbReference type="InterPro" id="IPR033132">
    <property type="entry name" value="GH_1_N_CS"/>
</dbReference>
<evidence type="ECO:0000256" key="3">
    <source>
        <dbReference type="ARBA" id="ARBA00023295"/>
    </source>
</evidence>
<evidence type="ECO:0000256" key="1">
    <source>
        <dbReference type="ARBA" id="ARBA00010838"/>
    </source>
</evidence>
<dbReference type="Pfam" id="PF00232">
    <property type="entry name" value="Glyco_hydro_1"/>
    <property type="match status" value="1"/>
</dbReference>
<gene>
    <name evidence="7" type="primary">ascB</name>
    <name evidence="7" type="ORF">H9660_05790</name>
</gene>
<dbReference type="PROSITE" id="PS00653">
    <property type="entry name" value="GLYCOSYL_HYDROL_F1_2"/>
    <property type="match status" value="1"/>
</dbReference>
<reference evidence="7 8" key="1">
    <citation type="submission" date="2020-08" db="EMBL/GenBank/DDBJ databases">
        <title>A Genomic Blueprint of the Chicken Gut Microbiome.</title>
        <authorList>
            <person name="Gilroy R."/>
            <person name="Ravi A."/>
            <person name="Getino M."/>
            <person name="Pursley I."/>
            <person name="Horton D.L."/>
            <person name="Alikhan N.-F."/>
            <person name="Baker D."/>
            <person name="Gharbi K."/>
            <person name="Hall N."/>
            <person name="Watson M."/>
            <person name="Adriaenssens E.M."/>
            <person name="Foster-Nyarko E."/>
            <person name="Jarju S."/>
            <person name="Secka A."/>
            <person name="Antonio M."/>
            <person name="Oren A."/>
            <person name="Chaudhuri R."/>
            <person name="La Ragione R.M."/>
            <person name="Hildebrand F."/>
            <person name="Pallen M.J."/>
        </authorList>
    </citation>
    <scope>NUCLEOTIDE SEQUENCE [LARGE SCALE GENOMIC DNA]</scope>
    <source>
        <strain evidence="7 8">Sa3CUN1</strain>
    </source>
</reference>
<dbReference type="EC" id="3.2.1.86" evidence="7"/>
<dbReference type="Gene3D" id="3.20.20.80">
    <property type="entry name" value="Glycosidases"/>
    <property type="match status" value="1"/>
</dbReference>
<dbReference type="PROSITE" id="PS00572">
    <property type="entry name" value="GLYCOSYL_HYDROL_F1_1"/>
    <property type="match status" value="1"/>
</dbReference>
<dbReference type="Proteomes" id="UP000640335">
    <property type="component" value="Unassembled WGS sequence"/>
</dbReference>
<organism evidence="7 8">
    <name type="scientific">Clostridium gallinarum</name>
    <dbReference type="NCBI Taxonomy" id="2762246"/>
    <lineage>
        <taxon>Bacteria</taxon>
        <taxon>Bacillati</taxon>
        <taxon>Bacillota</taxon>
        <taxon>Clostridia</taxon>
        <taxon>Eubacteriales</taxon>
        <taxon>Clostridiaceae</taxon>
        <taxon>Clostridium</taxon>
    </lineage>
</organism>
<accession>A0ABR8Q2K8</accession>
<proteinExistence type="inferred from homology"/>
<name>A0ABR8Q2K8_9CLOT</name>
<dbReference type="PANTHER" id="PTHR10353">
    <property type="entry name" value="GLYCOSYL HYDROLASE"/>
    <property type="match status" value="1"/>
</dbReference>
<comment type="similarity">
    <text evidence="1 5">Belongs to the glycosyl hydrolase 1 family.</text>
</comment>
<dbReference type="PANTHER" id="PTHR10353:SF122">
    <property type="entry name" value="6-PHOSPHO-BETA-GLUCOSIDASE ASCB-RELATED"/>
    <property type="match status" value="1"/>
</dbReference>
<evidence type="ECO:0000256" key="2">
    <source>
        <dbReference type="ARBA" id="ARBA00022801"/>
    </source>
</evidence>
<keyword evidence="3 6" id="KW-0326">Glycosidase</keyword>
<evidence type="ECO:0000256" key="5">
    <source>
        <dbReference type="RuleBase" id="RU003690"/>
    </source>
</evidence>
<evidence type="ECO:0000313" key="8">
    <source>
        <dbReference type="Proteomes" id="UP000640335"/>
    </source>
</evidence>
<comment type="caution">
    <text evidence="7">The sequence shown here is derived from an EMBL/GenBank/DDBJ whole genome shotgun (WGS) entry which is preliminary data.</text>
</comment>
<protein>
    <submittedName>
        <fullName evidence="7">6-phospho-beta-glucosidase</fullName>
        <ecNumber evidence="7">3.2.1.86</ecNumber>
    </submittedName>
</protein>
<evidence type="ECO:0000256" key="4">
    <source>
        <dbReference type="PROSITE-ProRule" id="PRU10055"/>
    </source>
</evidence>
<dbReference type="NCBIfam" id="NF007356">
    <property type="entry name" value="PRK09852.1"/>
    <property type="match status" value="1"/>
</dbReference>
<feature type="active site" description="Nucleophile" evidence="4">
    <location>
        <position position="387"/>
    </location>
</feature>